<gene>
    <name evidence="1" type="ORF">D7024_11390</name>
</gene>
<organism evidence="1 2">
    <name type="scientific">Desulfofundulus salinus</name>
    <dbReference type="NCBI Taxonomy" id="2419843"/>
    <lineage>
        <taxon>Bacteria</taxon>
        <taxon>Bacillati</taxon>
        <taxon>Bacillota</taxon>
        <taxon>Clostridia</taxon>
        <taxon>Eubacteriales</taxon>
        <taxon>Peptococcaceae</taxon>
        <taxon>Desulfofundulus</taxon>
    </lineage>
</organism>
<dbReference type="InterPro" id="IPR046687">
    <property type="entry name" value="DUF6557"/>
</dbReference>
<evidence type="ECO:0000313" key="2">
    <source>
        <dbReference type="Proteomes" id="UP000271256"/>
    </source>
</evidence>
<accession>A0A494WYT2</accession>
<dbReference type="EMBL" id="RBWE01000001">
    <property type="protein sequence ID" value="RKO67502.1"/>
    <property type="molecule type" value="Genomic_DNA"/>
</dbReference>
<name>A0A494WYT2_9FIRM</name>
<comment type="caution">
    <text evidence="1">The sequence shown here is derived from an EMBL/GenBank/DDBJ whole genome shotgun (WGS) entry which is preliminary data.</text>
</comment>
<dbReference type="Proteomes" id="UP000271256">
    <property type="component" value="Unassembled WGS sequence"/>
</dbReference>
<dbReference type="Pfam" id="PF20194">
    <property type="entry name" value="DUF6557"/>
    <property type="match status" value="1"/>
</dbReference>
<sequence>MPGFSFRTNALDFCLFREWAGFLVDEGLLRRMRLPEIAACVLWEMTFYGCLGEDILTPRREVEESLREYREHPERCVPLLEAFEKEPDFTILRQVS</sequence>
<proteinExistence type="predicted"/>
<keyword evidence="2" id="KW-1185">Reference proteome</keyword>
<dbReference type="RefSeq" id="WP_121451912.1">
    <property type="nucleotide sequence ID" value="NZ_RBWE01000001.1"/>
</dbReference>
<reference evidence="1 2" key="1">
    <citation type="submission" date="2018-10" db="EMBL/GenBank/DDBJ databases">
        <authorList>
            <person name="Grouzdev D.S."/>
            <person name="Krutkina M.S."/>
            <person name="Tourova T.P."/>
            <person name="Nazina T.N."/>
        </authorList>
    </citation>
    <scope>NUCLEOTIDE SEQUENCE [LARGE SCALE GENOMIC DNA]</scope>
    <source>
        <strain evidence="1 2">435</strain>
    </source>
</reference>
<dbReference type="AlphaFoldDB" id="A0A494WYT2"/>
<protein>
    <submittedName>
        <fullName evidence="1">Uncharacterized protein</fullName>
    </submittedName>
</protein>
<evidence type="ECO:0000313" key="1">
    <source>
        <dbReference type="EMBL" id="RKO67502.1"/>
    </source>
</evidence>